<dbReference type="RefSeq" id="WP_245725864.1">
    <property type="nucleotide sequence ID" value="NZ_FNNE01000001.1"/>
</dbReference>
<dbReference type="Proteomes" id="UP000199675">
    <property type="component" value="Unassembled WGS sequence"/>
</dbReference>
<protein>
    <submittedName>
        <fullName evidence="8">Transglycosylase associated protein</fullName>
    </submittedName>
</protein>
<feature type="transmembrane region" description="Helical" evidence="7">
    <location>
        <begin position="29"/>
        <end position="50"/>
    </location>
</feature>
<dbReference type="STRING" id="488533.SAMN04487960_10124"/>
<accession>A0A1H2PY83</accession>
<keyword evidence="5 7" id="KW-1133">Transmembrane helix</keyword>
<dbReference type="InterPro" id="IPR007341">
    <property type="entry name" value="Transgly_assoc"/>
</dbReference>
<evidence type="ECO:0000256" key="6">
    <source>
        <dbReference type="ARBA" id="ARBA00023136"/>
    </source>
</evidence>
<name>A0A1H2PY83_9GAMM</name>
<evidence type="ECO:0000256" key="1">
    <source>
        <dbReference type="ARBA" id="ARBA00004651"/>
    </source>
</evidence>
<dbReference type="PANTHER" id="PTHR33884:SF3">
    <property type="entry name" value="UPF0410 PROTEIN YMGE"/>
    <property type="match status" value="1"/>
</dbReference>
<dbReference type="GO" id="GO:0005886">
    <property type="term" value="C:plasma membrane"/>
    <property type="evidence" value="ECO:0007669"/>
    <property type="project" value="UniProtKB-SubCell"/>
</dbReference>
<organism evidence="8 9">
    <name type="scientific">Marinobacter mobilis</name>
    <dbReference type="NCBI Taxonomy" id="488533"/>
    <lineage>
        <taxon>Bacteria</taxon>
        <taxon>Pseudomonadati</taxon>
        <taxon>Pseudomonadota</taxon>
        <taxon>Gammaproteobacteria</taxon>
        <taxon>Pseudomonadales</taxon>
        <taxon>Marinobacteraceae</taxon>
        <taxon>Marinobacter</taxon>
    </lineage>
</organism>
<gene>
    <name evidence="8" type="ORF">SAMN04487960_10124</name>
</gene>
<proteinExistence type="inferred from homology"/>
<evidence type="ECO:0000256" key="7">
    <source>
        <dbReference type="SAM" id="Phobius"/>
    </source>
</evidence>
<keyword evidence="4 7" id="KW-0812">Transmembrane</keyword>
<comment type="subcellular location">
    <subcellularLocation>
        <location evidence="1">Cell membrane</location>
        <topology evidence="1">Multi-pass membrane protein</topology>
    </subcellularLocation>
</comment>
<comment type="similarity">
    <text evidence="2">Belongs to the UPF0410 family.</text>
</comment>
<reference evidence="8 9" key="1">
    <citation type="submission" date="2016-10" db="EMBL/GenBank/DDBJ databases">
        <authorList>
            <person name="de Groot N.N."/>
        </authorList>
    </citation>
    <scope>NUCLEOTIDE SEQUENCE [LARGE SCALE GENOMIC DNA]</scope>
    <source>
        <strain evidence="8 9">CGMCC 1.7059</strain>
    </source>
</reference>
<dbReference type="EMBL" id="FNNE01000001">
    <property type="protein sequence ID" value="SDV99806.1"/>
    <property type="molecule type" value="Genomic_DNA"/>
</dbReference>
<keyword evidence="3" id="KW-1003">Cell membrane</keyword>
<evidence type="ECO:0000256" key="3">
    <source>
        <dbReference type="ARBA" id="ARBA00022475"/>
    </source>
</evidence>
<evidence type="ECO:0000313" key="9">
    <source>
        <dbReference type="Proteomes" id="UP000199675"/>
    </source>
</evidence>
<sequence>MMGLIFFLIIGGVAGWLAGVIMKGRGFGVMANIGIGIVGSFIGGIVFRLLGLASQSMVGELVTATAGAILLLFIVGKLSKA</sequence>
<feature type="transmembrane region" description="Helical" evidence="7">
    <location>
        <begin position="57"/>
        <end position="76"/>
    </location>
</feature>
<evidence type="ECO:0000313" key="8">
    <source>
        <dbReference type="EMBL" id="SDV99806.1"/>
    </source>
</evidence>
<dbReference type="AlphaFoldDB" id="A0A1H2PY83"/>
<dbReference type="PANTHER" id="PTHR33884">
    <property type="entry name" value="UPF0410 PROTEIN YMGE"/>
    <property type="match status" value="1"/>
</dbReference>
<keyword evidence="6 7" id="KW-0472">Membrane</keyword>
<evidence type="ECO:0000256" key="4">
    <source>
        <dbReference type="ARBA" id="ARBA00022692"/>
    </source>
</evidence>
<keyword evidence="9" id="KW-1185">Reference proteome</keyword>
<dbReference type="Pfam" id="PF04226">
    <property type="entry name" value="Transgly_assoc"/>
    <property type="match status" value="1"/>
</dbReference>
<evidence type="ECO:0000256" key="2">
    <source>
        <dbReference type="ARBA" id="ARBA00011006"/>
    </source>
</evidence>
<evidence type="ECO:0000256" key="5">
    <source>
        <dbReference type="ARBA" id="ARBA00022989"/>
    </source>
</evidence>